<evidence type="ECO:0000256" key="4">
    <source>
        <dbReference type="ARBA" id="ARBA00022679"/>
    </source>
</evidence>
<dbReference type="PRINTS" id="PR00996">
    <property type="entry name" value="CHERMTFRASE"/>
</dbReference>
<reference evidence="7 8" key="1">
    <citation type="submission" date="2021-01" db="EMBL/GenBank/DDBJ databases">
        <title>Whole genome shotgun sequence of Planobispora siamensis NBRC 107568.</title>
        <authorList>
            <person name="Komaki H."/>
            <person name="Tamura T."/>
        </authorList>
    </citation>
    <scope>NUCLEOTIDE SEQUENCE [LARGE SCALE GENOMIC DNA]</scope>
    <source>
        <strain evidence="7 8">NBRC 107568</strain>
    </source>
</reference>
<protein>
    <recommendedName>
        <fullName evidence="2">protein-glutamate O-methyltransferase</fullName>
        <ecNumber evidence="2">2.1.1.80</ecNumber>
    </recommendedName>
</protein>
<dbReference type="EMBL" id="BOOJ01000089">
    <property type="protein sequence ID" value="GIH97619.1"/>
    <property type="molecule type" value="Genomic_DNA"/>
</dbReference>
<dbReference type="EC" id="2.1.1.80" evidence="2"/>
<dbReference type="PANTHER" id="PTHR24422:SF21">
    <property type="entry name" value="CHEMOTAXIS PROTEIN METHYLTRANSFERASE 1"/>
    <property type="match status" value="1"/>
</dbReference>
<dbReference type="CDD" id="cd02440">
    <property type="entry name" value="AdoMet_MTases"/>
    <property type="match status" value="1"/>
</dbReference>
<sequence length="281" mass="31549">MALTQQEFAFVSGLVRREAAIVLETGKEYLVEARLLPLARRTGTVSVSEFVARAQRERALADQIVDALTTNETSWLRDREPFTAFTDTVLPDLMERRPATQKLRIWSAACSSGQEPYGLAMMLEESLTSSRQYEIFATDISNEMLERAKAGRYSQLEVNRGLPVPMLVKYFQRAGTEWQVGDVLRRNISFQKVNLAAPLPPAQPFDVVFLRNVLIYFDLETKRSVLRRVRSLMRPDGWLFLGAAETTIGIDDGFERVVAGRASAYRPRAATTAPVGATRKG</sequence>
<dbReference type="SMART" id="SM00138">
    <property type="entry name" value="MeTrc"/>
    <property type="match status" value="1"/>
</dbReference>
<dbReference type="SUPFAM" id="SSF47757">
    <property type="entry name" value="Chemotaxis receptor methyltransferase CheR, N-terminal domain"/>
    <property type="match status" value="1"/>
</dbReference>
<keyword evidence="4" id="KW-0808">Transferase</keyword>
<dbReference type="InterPro" id="IPR000780">
    <property type="entry name" value="CheR_MeTrfase"/>
</dbReference>
<dbReference type="AlphaFoldDB" id="A0A8J3SQR1"/>
<dbReference type="Pfam" id="PF03705">
    <property type="entry name" value="CheR_N"/>
    <property type="match status" value="1"/>
</dbReference>
<proteinExistence type="predicted"/>
<keyword evidence="8" id="KW-1185">Reference proteome</keyword>
<comment type="caution">
    <text evidence="7">The sequence shown here is derived from an EMBL/GenBank/DDBJ whole genome shotgun (WGS) entry which is preliminary data.</text>
</comment>
<dbReference type="Gene3D" id="1.10.155.10">
    <property type="entry name" value="Chemotaxis receptor methyltransferase CheR, N-terminal domain"/>
    <property type="match status" value="1"/>
</dbReference>
<name>A0A8J3SQR1_9ACTN</name>
<dbReference type="PANTHER" id="PTHR24422">
    <property type="entry name" value="CHEMOTAXIS PROTEIN METHYLTRANSFERASE"/>
    <property type="match status" value="1"/>
</dbReference>
<comment type="catalytic activity">
    <reaction evidence="1">
        <text>L-glutamyl-[protein] + S-adenosyl-L-methionine = [protein]-L-glutamate 5-O-methyl ester + S-adenosyl-L-homocysteine</text>
        <dbReference type="Rhea" id="RHEA:24452"/>
        <dbReference type="Rhea" id="RHEA-COMP:10208"/>
        <dbReference type="Rhea" id="RHEA-COMP:10311"/>
        <dbReference type="ChEBI" id="CHEBI:29973"/>
        <dbReference type="ChEBI" id="CHEBI:57856"/>
        <dbReference type="ChEBI" id="CHEBI:59789"/>
        <dbReference type="ChEBI" id="CHEBI:82795"/>
        <dbReference type="EC" id="2.1.1.80"/>
    </reaction>
</comment>
<accession>A0A8J3SQR1</accession>
<dbReference type="SUPFAM" id="SSF53335">
    <property type="entry name" value="S-adenosyl-L-methionine-dependent methyltransferases"/>
    <property type="match status" value="1"/>
</dbReference>
<evidence type="ECO:0000313" key="7">
    <source>
        <dbReference type="EMBL" id="GIH97619.1"/>
    </source>
</evidence>
<feature type="domain" description="CheR-type methyltransferase" evidence="6">
    <location>
        <begin position="1"/>
        <end position="255"/>
    </location>
</feature>
<dbReference type="GO" id="GO:0008983">
    <property type="term" value="F:protein-glutamate O-methyltransferase activity"/>
    <property type="evidence" value="ECO:0007669"/>
    <property type="project" value="UniProtKB-EC"/>
</dbReference>
<dbReference type="InterPro" id="IPR036804">
    <property type="entry name" value="CheR_N_sf"/>
</dbReference>
<dbReference type="GO" id="GO:0032259">
    <property type="term" value="P:methylation"/>
    <property type="evidence" value="ECO:0007669"/>
    <property type="project" value="UniProtKB-KW"/>
</dbReference>
<evidence type="ECO:0000256" key="2">
    <source>
        <dbReference type="ARBA" id="ARBA00012534"/>
    </source>
</evidence>
<keyword evidence="5" id="KW-0949">S-adenosyl-L-methionine</keyword>
<organism evidence="7 8">
    <name type="scientific">Planobispora siamensis</name>
    <dbReference type="NCBI Taxonomy" id="936338"/>
    <lineage>
        <taxon>Bacteria</taxon>
        <taxon>Bacillati</taxon>
        <taxon>Actinomycetota</taxon>
        <taxon>Actinomycetes</taxon>
        <taxon>Streptosporangiales</taxon>
        <taxon>Streptosporangiaceae</taxon>
        <taxon>Planobispora</taxon>
    </lineage>
</organism>
<keyword evidence="3 7" id="KW-0489">Methyltransferase</keyword>
<dbReference type="Proteomes" id="UP000619788">
    <property type="component" value="Unassembled WGS sequence"/>
</dbReference>
<evidence type="ECO:0000259" key="6">
    <source>
        <dbReference type="PROSITE" id="PS50123"/>
    </source>
</evidence>
<dbReference type="Pfam" id="PF01739">
    <property type="entry name" value="CheR"/>
    <property type="match status" value="1"/>
</dbReference>
<dbReference type="InterPro" id="IPR029063">
    <property type="entry name" value="SAM-dependent_MTases_sf"/>
</dbReference>
<evidence type="ECO:0000256" key="5">
    <source>
        <dbReference type="ARBA" id="ARBA00022691"/>
    </source>
</evidence>
<dbReference type="InterPro" id="IPR050903">
    <property type="entry name" value="Bact_Chemotaxis_MeTrfase"/>
</dbReference>
<dbReference type="InterPro" id="IPR022642">
    <property type="entry name" value="CheR_C"/>
</dbReference>
<evidence type="ECO:0000256" key="3">
    <source>
        <dbReference type="ARBA" id="ARBA00022603"/>
    </source>
</evidence>
<dbReference type="RefSeq" id="WP_204069606.1">
    <property type="nucleotide sequence ID" value="NZ_BOOJ01000089.1"/>
</dbReference>
<gene>
    <name evidence="7" type="primary">cheR1</name>
    <name evidence="7" type="ORF">Psi01_82490</name>
</gene>
<evidence type="ECO:0000256" key="1">
    <source>
        <dbReference type="ARBA" id="ARBA00001541"/>
    </source>
</evidence>
<dbReference type="PROSITE" id="PS50123">
    <property type="entry name" value="CHER"/>
    <property type="match status" value="1"/>
</dbReference>
<evidence type="ECO:0000313" key="8">
    <source>
        <dbReference type="Proteomes" id="UP000619788"/>
    </source>
</evidence>
<dbReference type="InterPro" id="IPR022641">
    <property type="entry name" value="CheR_N"/>
</dbReference>
<dbReference type="Gene3D" id="3.40.50.150">
    <property type="entry name" value="Vaccinia Virus protein VP39"/>
    <property type="match status" value="1"/>
</dbReference>